<dbReference type="InterPro" id="IPR039781">
    <property type="entry name" value="Rad21/Rec8-like"/>
</dbReference>
<dbReference type="EMBL" id="CAADRP010001781">
    <property type="protein sequence ID" value="VFU52063.1"/>
    <property type="molecule type" value="Genomic_DNA"/>
</dbReference>
<organism evidence="1">
    <name type="scientific">Salix viminalis</name>
    <name type="common">Common osier</name>
    <name type="synonym">Basket willow</name>
    <dbReference type="NCBI Taxonomy" id="40686"/>
    <lineage>
        <taxon>Eukaryota</taxon>
        <taxon>Viridiplantae</taxon>
        <taxon>Streptophyta</taxon>
        <taxon>Embryophyta</taxon>
        <taxon>Tracheophyta</taxon>
        <taxon>Spermatophyta</taxon>
        <taxon>Magnoliopsida</taxon>
        <taxon>eudicotyledons</taxon>
        <taxon>Gunneridae</taxon>
        <taxon>Pentapetalae</taxon>
        <taxon>rosids</taxon>
        <taxon>fabids</taxon>
        <taxon>Malpighiales</taxon>
        <taxon>Salicaceae</taxon>
        <taxon>Saliceae</taxon>
        <taxon>Salix</taxon>
    </lineage>
</organism>
<gene>
    <name evidence="1" type="ORF">SVIM_LOCUS354619</name>
</gene>
<protein>
    <submittedName>
        <fullName evidence="1">Uncharacterized protein</fullName>
    </submittedName>
</protein>
<dbReference type="GO" id="GO:0008278">
    <property type="term" value="C:cohesin complex"/>
    <property type="evidence" value="ECO:0007669"/>
    <property type="project" value="InterPro"/>
</dbReference>
<dbReference type="PANTHER" id="PTHR12585">
    <property type="entry name" value="SCC1 / RAD21 FAMILY MEMBER"/>
    <property type="match status" value="1"/>
</dbReference>
<dbReference type="GO" id="GO:0007062">
    <property type="term" value="P:sister chromatid cohesion"/>
    <property type="evidence" value="ECO:0007669"/>
    <property type="project" value="InterPro"/>
</dbReference>
<dbReference type="PANTHER" id="PTHR12585:SF73">
    <property type="entry name" value="SISTER CHROMATID COHESION 1 PROTEIN 2"/>
    <property type="match status" value="1"/>
</dbReference>
<accession>A0A6N2MGP9</accession>
<sequence length="108" mass="12378">MKLLFKPWRISIIQDEISSVGSQVEGANTPQFMVISTPAAKEHARVLRKRKCLFDDVVVFPNNVIKQCIEDTGDLVSKRRKLPHTAFAVWKACRFSNLDKCFLEFLIP</sequence>
<dbReference type="AlphaFoldDB" id="A0A6N2MGP9"/>
<dbReference type="CDD" id="cd21793">
    <property type="entry name" value="Rad21_Rec8_M_AtSYN1-like"/>
    <property type="match status" value="1"/>
</dbReference>
<proteinExistence type="predicted"/>
<evidence type="ECO:0000313" key="1">
    <source>
        <dbReference type="EMBL" id="VFU52063.1"/>
    </source>
</evidence>
<dbReference type="GO" id="GO:0003682">
    <property type="term" value="F:chromatin binding"/>
    <property type="evidence" value="ECO:0007669"/>
    <property type="project" value="TreeGrafter"/>
</dbReference>
<name>A0A6N2MGP9_SALVM</name>
<dbReference type="GO" id="GO:1990414">
    <property type="term" value="P:replication-born double-strand break repair via sister chromatid exchange"/>
    <property type="evidence" value="ECO:0007669"/>
    <property type="project" value="TreeGrafter"/>
</dbReference>
<reference evidence="1" key="1">
    <citation type="submission" date="2019-03" db="EMBL/GenBank/DDBJ databases">
        <authorList>
            <person name="Mank J."/>
            <person name="Almeida P."/>
        </authorList>
    </citation>
    <scope>NUCLEOTIDE SEQUENCE</scope>
    <source>
        <strain evidence="1">78183</strain>
    </source>
</reference>